<protein>
    <submittedName>
        <fullName evidence="4">Peptidoglycan DD-metalloendopeptidase family protein</fullName>
    </submittedName>
</protein>
<dbReference type="Gene3D" id="2.70.70.10">
    <property type="entry name" value="Glucose Permease (Domain IIA)"/>
    <property type="match status" value="1"/>
</dbReference>
<dbReference type="PANTHER" id="PTHR21666:SF263">
    <property type="entry name" value="MUREIN HYDROLASE ACTIVATOR NLPD"/>
    <property type="match status" value="1"/>
</dbReference>
<name>A0ABV7AN45_9GAMM</name>
<evidence type="ECO:0000256" key="2">
    <source>
        <dbReference type="SAM" id="MobiDB-lite"/>
    </source>
</evidence>
<dbReference type="InterPro" id="IPR016047">
    <property type="entry name" value="M23ase_b-sheet_dom"/>
</dbReference>
<dbReference type="InterPro" id="IPR050570">
    <property type="entry name" value="Cell_wall_metabolism_enzyme"/>
</dbReference>
<proteinExistence type="inferred from homology"/>
<sequence>MSLRAIQQWGSHGSAWLPATGFVIAMLLGGCTSSPSGNVQVVDRNAVARTNSGHYVVQRGDSLYSIAFRYGWDWRELADLNGISAPYTIHPGQRIRFGRGQSSGTYAAERKPAPASSKATSSTAVVAAPANPAARTEKPSAAPASVAPIPTPIPAANSPAGWTWPANGPLVGRFSSNGSLNKGIDIGGQLGQPVSAASDGAVVYAGNGLRGYGELIIIKHSDLYVSAYGHNRKLLVREGQQVKAGQTIAEMGSTGTDQVKLHFEIRQQGKPVDPLQYLPSR</sequence>
<dbReference type="InterPro" id="IPR011055">
    <property type="entry name" value="Dup_hybrid_motif"/>
</dbReference>
<keyword evidence="5" id="KW-1185">Reference proteome</keyword>
<dbReference type="PANTHER" id="PTHR21666">
    <property type="entry name" value="PEPTIDASE-RELATED"/>
    <property type="match status" value="1"/>
</dbReference>
<feature type="compositionally biased region" description="Low complexity" evidence="2">
    <location>
        <begin position="113"/>
        <end position="146"/>
    </location>
</feature>
<feature type="region of interest" description="Disordered" evidence="2">
    <location>
        <begin position="103"/>
        <end position="146"/>
    </location>
</feature>
<dbReference type="Pfam" id="PF01551">
    <property type="entry name" value="Peptidase_M23"/>
    <property type="match status" value="1"/>
</dbReference>
<organism evidence="4 5">
    <name type="scientific">Azotobacter bryophylli</name>
    <dbReference type="NCBI Taxonomy" id="1986537"/>
    <lineage>
        <taxon>Bacteria</taxon>
        <taxon>Pseudomonadati</taxon>
        <taxon>Pseudomonadota</taxon>
        <taxon>Gammaproteobacteria</taxon>
        <taxon>Pseudomonadales</taxon>
        <taxon>Pseudomonadaceae</taxon>
        <taxon>Azotobacter</taxon>
    </lineage>
</organism>
<dbReference type="RefSeq" id="WP_377812456.1">
    <property type="nucleotide sequence ID" value="NZ_JBHRSJ010000001.1"/>
</dbReference>
<evidence type="ECO:0000313" key="5">
    <source>
        <dbReference type="Proteomes" id="UP001595457"/>
    </source>
</evidence>
<dbReference type="PROSITE" id="PS51257">
    <property type="entry name" value="PROKAR_LIPOPROTEIN"/>
    <property type="match status" value="1"/>
</dbReference>
<evidence type="ECO:0000313" key="4">
    <source>
        <dbReference type="EMBL" id="MFC2970889.1"/>
    </source>
</evidence>
<evidence type="ECO:0000256" key="1">
    <source>
        <dbReference type="ARBA" id="ARBA00038420"/>
    </source>
</evidence>
<dbReference type="InterPro" id="IPR036779">
    <property type="entry name" value="LysM_dom_sf"/>
</dbReference>
<gene>
    <name evidence="4" type="ORF">ACFOJE_01495</name>
</gene>
<reference evidence="5" key="1">
    <citation type="journal article" date="2019" name="Int. J. Syst. Evol. Microbiol.">
        <title>The Global Catalogue of Microorganisms (GCM) 10K type strain sequencing project: providing services to taxonomists for standard genome sequencing and annotation.</title>
        <authorList>
            <consortium name="The Broad Institute Genomics Platform"/>
            <consortium name="The Broad Institute Genome Sequencing Center for Infectious Disease"/>
            <person name="Wu L."/>
            <person name="Ma J."/>
        </authorList>
    </citation>
    <scope>NUCLEOTIDE SEQUENCE [LARGE SCALE GENOMIC DNA]</scope>
    <source>
        <strain evidence="5">KCTC 62195</strain>
    </source>
</reference>
<dbReference type="PROSITE" id="PS51782">
    <property type="entry name" value="LYSM"/>
    <property type="match status" value="1"/>
</dbReference>
<comment type="similarity">
    <text evidence="1">Belongs to the E.coli NlpD/Haemophilus LppB family.</text>
</comment>
<dbReference type="Proteomes" id="UP001595457">
    <property type="component" value="Unassembled WGS sequence"/>
</dbReference>
<dbReference type="Pfam" id="PF01476">
    <property type="entry name" value="LysM"/>
    <property type="match status" value="1"/>
</dbReference>
<feature type="domain" description="LysM" evidence="3">
    <location>
        <begin position="53"/>
        <end position="97"/>
    </location>
</feature>
<dbReference type="EMBL" id="JBHRSJ010000001">
    <property type="protein sequence ID" value="MFC2970889.1"/>
    <property type="molecule type" value="Genomic_DNA"/>
</dbReference>
<evidence type="ECO:0000259" key="3">
    <source>
        <dbReference type="PROSITE" id="PS51782"/>
    </source>
</evidence>
<dbReference type="SUPFAM" id="SSF51261">
    <property type="entry name" value="Duplicated hybrid motif"/>
    <property type="match status" value="1"/>
</dbReference>
<accession>A0ABV7AN45</accession>
<comment type="caution">
    <text evidence="4">The sequence shown here is derived from an EMBL/GenBank/DDBJ whole genome shotgun (WGS) entry which is preliminary data.</text>
</comment>
<dbReference type="CDD" id="cd00118">
    <property type="entry name" value="LysM"/>
    <property type="match status" value="1"/>
</dbReference>
<dbReference type="SMART" id="SM00257">
    <property type="entry name" value="LysM"/>
    <property type="match status" value="1"/>
</dbReference>
<dbReference type="CDD" id="cd12797">
    <property type="entry name" value="M23_peptidase"/>
    <property type="match status" value="1"/>
</dbReference>
<dbReference type="InterPro" id="IPR018392">
    <property type="entry name" value="LysM"/>
</dbReference>
<dbReference type="Gene3D" id="3.10.350.10">
    <property type="entry name" value="LysM domain"/>
    <property type="match status" value="1"/>
</dbReference>